<dbReference type="AlphaFoldDB" id="A0AA36B0R1"/>
<accession>A0AA36B0R1</accession>
<evidence type="ECO:0000313" key="1">
    <source>
        <dbReference type="EMBL" id="CAI9725126.1"/>
    </source>
</evidence>
<name>A0AA36B0R1_OCTVU</name>
<gene>
    <name evidence="1" type="ORF">OCTVUL_1B004703</name>
</gene>
<dbReference type="Proteomes" id="UP001162480">
    <property type="component" value="Chromosome 7"/>
</dbReference>
<protein>
    <submittedName>
        <fullName evidence="1">Uncharacterized protein</fullName>
    </submittedName>
</protein>
<proteinExistence type="predicted"/>
<sequence length="75" mass="8503">MYLAKQLERATQSPFDVSIFFPGTTWQQITCRFHSSPAAAAAAAAISILKLGQHRQNFIEVFCYQEKGYAQKLNY</sequence>
<evidence type="ECO:0000313" key="2">
    <source>
        <dbReference type="Proteomes" id="UP001162480"/>
    </source>
</evidence>
<reference evidence="1" key="1">
    <citation type="submission" date="2023-08" db="EMBL/GenBank/DDBJ databases">
        <authorList>
            <person name="Alioto T."/>
            <person name="Alioto T."/>
            <person name="Gomez Garrido J."/>
        </authorList>
    </citation>
    <scope>NUCLEOTIDE SEQUENCE</scope>
</reference>
<dbReference type="EMBL" id="OX597820">
    <property type="protein sequence ID" value="CAI9725126.1"/>
    <property type="molecule type" value="Genomic_DNA"/>
</dbReference>
<organism evidence="1 2">
    <name type="scientific">Octopus vulgaris</name>
    <name type="common">Common octopus</name>
    <dbReference type="NCBI Taxonomy" id="6645"/>
    <lineage>
        <taxon>Eukaryota</taxon>
        <taxon>Metazoa</taxon>
        <taxon>Spiralia</taxon>
        <taxon>Lophotrochozoa</taxon>
        <taxon>Mollusca</taxon>
        <taxon>Cephalopoda</taxon>
        <taxon>Coleoidea</taxon>
        <taxon>Octopodiformes</taxon>
        <taxon>Octopoda</taxon>
        <taxon>Incirrata</taxon>
        <taxon>Octopodidae</taxon>
        <taxon>Octopus</taxon>
    </lineage>
</organism>
<keyword evidence="2" id="KW-1185">Reference proteome</keyword>